<gene>
    <name evidence="1" type="ORF">HPB48_008078</name>
</gene>
<organism evidence="1 2">
    <name type="scientific">Haemaphysalis longicornis</name>
    <name type="common">Bush tick</name>
    <dbReference type="NCBI Taxonomy" id="44386"/>
    <lineage>
        <taxon>Eukaryota</taxon>
        <taxon>Metazoa</taxon>
        <taxon>Ecdysozoa</taxon>
        <taxon>Arthropoda</taxon>
        <taxon>Chelicerata</taxon>
        <taxon>Arachnida</taxon>
        <taxon>Acari</taxon>
        <taxon>Parasitiformes</taxon>
        <taxon>Ixodida</taxon>
        <taxon>Ixodoidea</taxon>
        <taxon>Ixodidae</taxon>
        <taxon>Haemaphysalinae</taxon>
        <taxon>Haemaphysalis</taxon>
    </lineage>
</organism>
<dbReference type="VEuPathDB" id="VectorBase:HLOH_039949"/>
<dbReference type="EMBL" id="JABSTR010000004">
    <property type="protein sequence ID" value="KAH9367823.1"/>
    <property type="molecule type" value="Genomic_DNA"/>
</dbReference>
<dbReference type="AlphaFoldDB" id="A0A9J6FYD3"/>
<protein>
    <submittedName>
        <fullName evidence="1">Uncharacterized protein</fullName>
    </submittedName>
</protein>
<comment type="caution">
    <text evidence="1">The sequence shown here is derived from an EMBL/GenBank/DDBJ whole genome shotgun (WGS) entry which is preliminary data.</text>
</comment>
<reference evidence="1 2" key="1">
    <citation type="journal article" date="2020" name="Cell">
        <title>Large-Scale Comparative Analyses of Tick Genomes Elucidate Their Genetic Diversity and Vector Capacities.</title>
        <authorList>
            <consortium name="Tick Genome and Microbiome Consortium (TIGMIC)"/>
            <person name="Jia N."/>
            <person name="Wang J."/>
            <person name="Shi W."/>
            <person name="Du L."/>
            <person name="Sun Y."/>
            <person name="Zhan W."/>
            <person name="Jiang J.F."/>
            <person name="Wang Q."/>
            <person name="Zhang B."/>
            <person name="Ji P."/>
            <person name="Bell-Sakyi L."/>
            <person name="Cui X.M."/>
            <person name="Yuan T.T."/>
            <person name="Jiang B.G."/>
            <person name="Yang W.F."/>
            <person name="Lam T.T."/>
            <person name="Chang Q.C."/>
            <person name="Ding S.J."/>
            <person name="Wang X.J."/>
            <person name="Zhu J.G."/>
            <person name="Ruan X.D."/>
            <person name="Zhao L."/>
            <person name="Wei J.T."/>
            <person name="Ye R.Z."/>
            <person name="Que T.C."/>
            <person name="Du C.H."/>
            <person name="Zhou Y.H."/>
            <person name="Cheng J.X."/>
            <person name="Dai P.F."/>
            <person name="Guo W.B."/>
            <person name="Han X.H."/>
            <person name="Huang E.J."/>
            <person name="Li L.F."/>
            <person name="Wei W."/>
            <person name="Gao Y.C."/>
            <person name="Liu J.Z."/>
            <person name="Shao H.Z."/>
            <person name="Wang X."/>
            <person name="Wang C.C."/>
            <person name="Yang T.C."/>
            <person name="Huo Q.B."/>
            <person name="Li W."/>
            <person name="Chen H.Y."/>
            <person name="Chen S.E."/>
            <person name="Zhou L.G."/>
            <person name="Ni X.B."/>
            <person name="Tian J.H."/>
            <person name="Sheng Y."/>
            <person name="Liu T."/>
            <person name="Pan Y.S."/>
            <person name="Xia L.Y."/>
            <person name="Li J."/>
            <person name="Zhao F."/>
            <person name="Cao W.C."/>
        </authorList>
    </citation>
    <scope>NUCLEOTIDE SEQUENCE [LARGE SCALE GENOMIC DNA]</scope>
    <source>
        <strain evidence="1">HaeL-2018</strain>
    </source>
</reference>
<evidence type="ECO:0000313" key="2">
    <source>
        <dbReference type="Proteomes" id="UP000821853"/>
    </source>
</evidence>
<keyword evidence="2" id="KW-1185">Reference proteome</keyword>
<name>A0A9J6FYD3_HAELO</name>
<accession>A0A9J6FYD3</accession>
<dbReference type="Proteomes" id="UP000821853">
    <property type="component" value="Chromosome 2"/>
</dbReference>
<sequence>MQRNHVGIRKLETLFLLGSQPNRRPSQKSMLFWSRRKVKPSRNLVHARKRHTMMCTGKSIPFTGCKASITSGVPSFQVLESPAAARRREEGVSSYCDHKDYTSVNKIAADAKKKRKKGCFPAPPNRGLREGIQFLP</sequence>
<proteinExistence type="predicted"/>
<evidence type="ECO:0000313" key="1">
    <source>
        <dbReference type="EMBL" id="KAH9367823.1"/>
    </source>
</evidence>